<dbReference type="InterPro" id="IPR016024">
    <property type="entry name" value="ARM-type_fold"/>
</dbReference>
<dbReference type="GO" id="GO:0000122">
    <property type="term" value="P:negative regulation of transcription by RNA polymerase II"/>
    <property type="evidence" value="ECO:0007669"/>
    <property type="project" value="TreeGrafter"/>
</dbReference>
<keyword evidence="5" id="KW-1185">Reference proteome</keyword>
<dbReference type="GO" id="GO:0042393">
    <property type="term" value="F:histone binding"/>
    <property type="evidence" value="ECO:0007669"/>
    <property type="project" value="TreeGrafter"/>
</dbReference>
<organism evidence="5 6">
    <name type="scientific">Haemonchus contortus</name>
    <name type="common">Barber pole worm</name>
    <dbReference type="NCBI Taxonomy" id="6289"/>
    <lineage>
        <taxon>Eukaryota</taxon>
        <taxon>Metazoa</taxon>
        <taxon>Ecdysozoa</taxon>
        <taxon>Nematoda</taxon>
        <taxon>Chromadorea</taxon>
        <taxon>Rhabditida</taxon>
        <taxon>Rhabditina</taxon>
        <taxon>Rhabditomorpha</taxon>
        <taxon>Strongyloidea</taxon>
        <taxon>Trichostrongylidae</taxon>
        <taxon>Haemonchus</taxon>
    </lineage>
</organism>
<feature type="region of interest" description="Disordered" evidence="4">
    <location>
        <begin position="655"/>
        <end position="718"/>
    </location>
</feature>
<name>A0A7I4Y9P1_HAECO</name>
<dbReference type="SUPFAM" id="SSF48371">
    <property type="entry name" value="ARM repeat"/>
    <property type="match status" value="1"/>
</dbReference>
<comment type="subcellular location">
    <subcellularLocation>
        <location evidence="1">Nucleus</location>
    </subcellularLocation>
</comment>
<evidence type="ECO:0000256" key="1">
    <source>
        <dbReference type="ARBA" id="ARBA00004123"/>
    </source>
</evidence>
<protein>
    <submittedName>
        <fullName evidence="6">Nucleolar complex protein 2 homolog</fullName>
    </submittedName>
</protein>
<feature type="compositionally biased region" description="Basic and acidic residues" evidence="4">
    <location>
        <begin position="34"/>
        <end position="45"/>
    </location>
</feature>
<dbReference type="PANTHER" id="PTHR12687:SF4">
    <property type="entry name" value="NUCLEOLAR COMPLEX PROTEIN 2 HOMOLOG"/>
    <property type="match status" value="1"/>
</dbReference>
<dbReference type="GO" id="GO:0003714">
    <property type="term" value="F:transcription corepressor activity"/>
    <property type="evidence" value="ECO:0007669"/>
    <property type="project" value="TreeGrafter"/>
</dbReference>
<dbReference type="GO" id="GO:0030690">
    <property type="term" value="C:Noc1p-Noc2p complex"/>
    <property type="evidence" value="ECO:0007669"/>
    <property type="project" value="TreeGrafter"/>
</dbReference>
<dbReference type="OrthoDB" id="10266662at2759"/>
<dbReference type="AlphaFoldDB" id="A0A7I4Y9P1"/>
<dbReference type="PANTHER" id="PTHR12687">
    <property type="entry name" value="NUCLEOLAR COMPLEX 2 AND RAD4-RELATED"/>
    <property type="match status" value="1"/>
</dbReference>
<evidence type="ECO:0000313" key="5">
    <source>
        <dbReference type="Proteomes" id="UP000025227"/>
    </source>
</evidence>
<evidence type="ECO:0000256" key="3">
    <source>
        <dbReference type="ARBA" id="ARBA00023242"/>
    </source>
</evidence>
<dbReference type="WBParaSite" id="HCON_00064190-00001">
    <property type="protein sequence ID" value="HCON_00064190-00001"/>
    <property type="gene ID" value="HCON_00064190"/>
</dbReference>
<evidence type="ECO:0000256" key="2">
    <source>
        <dbReference type="ARBA" id="ARBA00005907"/>
    </source>
</evidence>
<evidence type="ECO:0000256" key="4">
    <source>
        <dbReference type="SAM" id="MobiDB-lite"/>
    </source>
</evidence>
<dbReference type="GO" id="GO:0042273">
    <property type="term" value="P:ribosomal large subunit biogenesis"/>
    <property type="evidence" value="ECO:0007669"/>
    <property type="project" value="TreeGrafter"/>
</dbReference>
<dbReference type="GO" id="GO:0005730">
    <property type="term" value="C:nucleolus"/>
    <property type="evidence" value="ECO:0007669"/>
    <property type="project" value="TreeGrafter"/>
</dbReference>
<feature type="compositionally biased region" description="Basic and acidic residues" evidence="4">
    <location>
        <begin position="676"/>
        <end position="685"/>
    </location>
</feature>
<accession>A0A7I4Y9P1</accession>
<comment type="similarity">
    <text evidence="2">Belongs to the NOC2 family.</text>
</comment>
<dbReference type="Pfam" id="PF03715">
    <property type="entry name" value="Noc2"/>
    <property type="match status" value="1"/>
</dbReference>
<dbReference type="Proteomes" id="UP000025227">
    <property type="component" value="Unplaced"/>
</dbReference>
<dbReference type="GO" id="GO:0005654">
    <property type="term" value="C:nucleoplasm"/>
    <property type="evidence" value="ECO:0007669"/>
    <property type="project" value="TreeGrafter"/>
</dbReference>
<feature type="compositionally biased region" description="Basic residues" evidence="4">
    <location>
        <begin position="17"/>
        <end position="33"/>
    </location>
</feature>
<proteinExistence type="inferred from homology"/>
<dbReference type="GO" id="GO:0030691">
    <property type="term" value="C:Noc2p-Noc3p complex"/>
    <property type="evidence" value="ECO:0007669"/>
    <property type="project" value="TreeGrafter"/>
</dbReference>
<dbReference type="InterPro" id="IPR005343">
    <property type="entry name" value="Noc2"/>
</dbReference>
<reference evidence="6" key="1">
    <citation type="submission" date="2020-12" db="UniProtKB">
        <authorList>
            <consortium name="WormBaseParasite"/>
        </authorList>
    </citation>
    <scope>IDENTIFICATION</scope>
    <source>
        <strain evidence="6">MHco3</strain>
    </source>
</reference>
<keyword evidence="3" id="KW-0539">Nucleus</keyword>
<sequence>MVSVKKTRSDRSTLKKGSLKKKVKKLEKKKSKSKHDEPSARHVEDNGNAEAMGDHDELASDEDSVVKAVGSKKASTKHLMDLQKLKESDPEFYKFLQEQDADLLEFHDSDDEEDEIEDHTEDDGDENMLDEEQQADVATQQVPMAKKDSSGRFIFDGRMLDHLQAVLDPEDQKRRLREEDIRFAVEAFNACVSRVGANVEVPKYVINEQKVFYETVRLCFEKLGDAFITLVSSSVQTEADDHFSEDGKHLKLKRIKKYQSPLKQYLSSILKFANEVQSPEVIISTLKAIRRVVDLFAHFKKLTKSLFKVLVRIWSRKTLQCRVAAYVCMMQLVKFHSEHFVSLYKNCYLGFVTNSREVTAETWPLLHFMHRTFAELTVLHPNLAYPYAFVYIRQIAIHLRNAIISKKRKDMVQAVYNWQMMQCLYLWVRVVSKAHAVHDCEAICELAYPLTQLIYGVLKLYHSLRHIPLRLHCISLLIQLQANCGTYVPTLTLATELLNDAEHILAKKPKSLKDAKIVDMECTLKIGAPVLDASVWRSALCDHLFRVTLQAAHLICSQPSFPDVIVPITHKIRDFLRKIRSVEFARCFRSLLEKLEEHAKFVADILLTKEFSIKDDVQVMSLKLALNDPSSPLRAFYRQWEKTWRLKEQMLTTSKTKEAAKQVATQKKQQKKKQKSEKEEKVKEKPNKKKRKSTAAADRADETIPDQLLDLGNWSDSN</sequence>
<evidence type="ECO:0000313" key="6">
    <source>
        <dbReference type="WBParaSite" id="HCON_00064190-00001"/>
    </source>
</evidence>
<dbReference type="OMA" id="GCLRYYL"/>
<feature type="region of interest" description="Disordered" evidence="4">
    <location>
        <begin position="1"/>
        <end position="83"/>
    </location>
</feature>